<feature type="region of interest" description="Disordered" evidence="1">
    <location>
        <begin position="1"/>
        <end position="35"/>
    </location>
</feature>
<sequence>TGAAGGPQQQQQLGAGSGGMSEGGTGGSSPAGGAAAGAAAAAVGAAAEALERAVPRMHPVLWFRFTDAATYNARQPSRRSRRLLQDVARLCLAASAALTSLNHLLPQLRDAAQAGAPAAAAAVPAALQEEGQQQQLQQQGSAPGARSRTLSPPPSPTLAVRLALSPAQMSLNRLITSAQRGQARLEQVGAAARGETRGVLQAAFGRAEQLG</sequence>
<reference evidence="2 3" key="1">
    <citation type="journal article" date="2021" name="Sci. Rep.">
        <title>Genome sequencing of the multicellular alga Astrephomene provides insights into convergent evolution of germ-soma differentiation.</title>
        <authorList>
            <person name="Yamashita S."/>
            <person name="Yamamoto K."/>
            <person name="Matsuzaki R."/>
            <person name="Suzuki S."/>
            <person name="Yamaguchi H."/>
            <person name="Hirooka S."/>
            <person name="Minakuchi Y."/>
            <person name="Miyagishima S."/>
            <person name="Kawachi M."/>
            <person name="Toyoda A."/>
            <person name="Nozaki H."/>
        </authorList>
    </citation>
    <scope>NUCLEOTIDE SEQUENCE [LARGE SCALE GENOMIC DNA]</scope>
    <source>
        <strain evidence="2 3">NIES-4017</strain>
    </source>
</reference>
<feature type="compositionally biased region" description="Low complexity" evidence="1">
    <location>
        <begin position="124"/>
        <end position="150"/>
    </location>
</feature>
<dbReference type="AlphaFoldDB" id="A0AAD3DKL2"/>
<comment type="caution">
    <text evidence="2">The sequence shown here is derived from an EMBL/GenBank/DDBJ whole genome shotgun (WGS) entry which is preliminary data.</text>
</comment>
<keyword evidence="3" id="KW-1185">Reference proteome</keyword>
<protein>
    <submittedName>
        <fullName evidence="2">Uncharacterized protein</fullName>
    </submittedName>
</protein>
<evidence type="ECO:0000313" key="2">
    <source>
        <dbReference type="EMBL" id="GFR43571.1"/>
    </source>
</evidence>
<dbReference type="Proteomes" id="UP001054857">
    <property type="component" value="Unassembled WGS sequence"/>
</dbReference>
<evidence type="ECO:0000313" key="3">
    <source>
        <dbReference type="Proteomes" id="UP001054857"/>
    </source>
</evidence>
<gene>
    <name evidence="2" type="ORF">Agub_g4666</name>
</gene>
<dbReference type="EMBL" id="BMAR01000006">
    <property type="protein sequence ID" value="GFR43571.1"/>
    <property type="molecule type" value="Genomic_DNA"/>
</dbReference>
<feature type="non-terminal residue" evidence="2">
    <location>
        <position position="1"/>
    </location>
</feature>
<feature type="region of interest" description="Disordered" evidence="1">
    <location>
        <begin position="124"/>
        <end position="157"/>
    </location>
</feature>
<evidence type="ECO:0000256" key="1">
    <source>
        <dbReference type="SAM" id="MobiDB-lite"/>
    </source>
</evidence>
<organism evidence="2 3">
    <name type="scientific">Astrephomene gubernaculifera</name>
    <dbReference type="NCBI Taxonomy" id="47775"/>
    <lineage>
        <taxon>Eukaryota</taxon>
        <taxon>Viridiplantae</taxon>
        <taxon>Chlorophyta</taxon>
        <taxon>core chlorophytes</taxon>
        <taxon>Chlorophyceae</taxon>
        <taxon>CS clade</taxon>
        <taxon>Chlamydomonadales</taxon>
        <taxon>Astrephomenaceae</taxon>
        <taxon>Astrephomene</taxon>
    </lineage>
</organism>
<feature type="compositionally biased region" description="Low complexity" evidence="1">
    <location>
        <begin position="1"/>
        <end position="14"/>
    </location>
</feature>
<proteinExistence type="predicted"/>
<feature type="non-terminal residue" evidence="2">
    <location>
        <position position="211"/>
    </location>
</feature>
<name>A0AAD3DKL2_9CHLO</name>
<accession>A0AAD3DKL2</accession>
<feature type="compositionally biased region" description="Gly residues" evidence="1">
    <location>
        <begin position="15"/>
        <end position="30"/>
    </location>
</feature>